<accession>A0A1U7LQR9</accession>
<keyword evidence="10" id="KW-1185">Reference proteome</keyword>
<dbReference type="FunFam" id="3.60.20.30:FF:000001">
    <property type="entry name" value="Isoaspartyl peptidase/L-asparaginase"/>
    <property type="match status" value="1"/>
</dbReference>
<dbReference type="Proteomes" id="UP000186594">
    <property type="component" value="Unassembled WGS sequence"/>
</dbReference>
<protein>
    <recommendedName>
        <fullName evidence="2">beta-aspartyl-peptidase</fullName>
        <ecNumber evidence="2">3.4.19.5</ecNumber>
    </recommendedName>
</protein>
<feature type="binding site" evidence="7">
    <location>
        <begin position="138"/>
        <end position="141"/>
    </location>
    <ligand>
        <name>substrate</name>
    </ligand>
</feature>
<gene>
    <name evidence="9" type="ORF">NEOLI_000111</name>
</gene>
<dbReference type="GO" id="GO:0005737">
    <property type="term" value="C:cytoplasm"/>
    <property type="evidence" value="ECO:0007669"/>
    <property type="project" value="TreeGrafter"/>
</dbReference>
<evidence type="ECO:0000256" key="8">
    <source>
        <dbReference type="PIRSR" id="PIRSR600246-3"/>
    </source>
</evidence>
<evidence type="ECO:0000313" key="9">
    <source>
        <dbReference type="EMBL" id="OLL25005.1"/>
    </source>
</evidence>
<organism evidence="9 10">
    <name type="scientific">Neolecta irregularis (strain DAH-3)</name>
    <dbReference type="NCBI Taxonomy" id="1198029"/>
    <lineage>
        <taxon>Eukaryota</taxon>
        <taxon>Fungi</taxon>
        <taxon>Dikarya</taxon>
        <taxon>Ascomycota</taxon>
        <taxon>Taphrinomycotina</taxon>
        <taxon>Neolectales</taxon>
        <taxon>Neolectaceae</taxon>
        <taxon>Neolecta</taxon>
    </lineage>
</organism>
<dbReference type="OrthoDB" id="2262349at2759"/>
<evidence type="ECO:0000256" key="1">
    <source>
        <dbReference type="ARBA" id="ARBA00000306"/>
    </source>
</evidence>
<evidence type="ECO:0000256" key="2">
    <source>
        <dbReference type="ARBA" id="ARBA00012879"/>
    </source>
</evidence>
<dbReference type="EC" id="3.4.19.5" evidence="2"/>
<feature type="site" description="Cleavage; by autolysis" evidence="8">
    <location>
        <begin position="109"/>
        <end position="110"/>
    </location>
</feature>
<evidence type="ECO:0000313" key="10">
    <source>
        <dbReference type="Proteomes" id="UP000186594"/>
    </source>
</evidence>
<comment type="catalytic activity">
    <reaction evidence="1">
        <text>Cleavage of a beta-linked Asp residue from the N-terminus of a polypeptide.</text>
        <dbReference type="EC" id="3.4.19.5"/>
    </reaction>
</comment>
<dbReference type="GO" id="GO:0006508">
    <property type="term" value="P:proteolysis"/>
    <property type="evidence" value="ECO:0007669"/>
    <property type="project" value="UniProtKB-KW"/>
</dbReference>
<feature type="active site" description="Nucleophile" evidence="6">
    <location>
        <position position="110"/>
    </location>
</feature>
<evidence type="ECO:0000256" key="5">
    <source>
        <dbReference type="ARBA" id="ARBA00022813"/>
    </source>
</evidence>
<dbReference type="STRING" id="1198029.A0A1U7LQR9"/>
<keyword evidence="5" id="KW-0068">Autocatalytic cleavage</keyword>
<dbReference type="InterPro" id="IPR000246">
    <property type="entry name" value="Peptidase_T2"/>
</dbReference>
<dbReference type="EMBL" id="LXFE01000515">
    <property type="protein sequence ID" value="OLL25005.1"/>
    <property type="molecule type" value="Genomic_DNA"/>
</dbReference>
<dbReference type="PANTHER" id="PTHR10188:SF43">
    <property type="entry name" value="ASPARAGINASE (EUROFUNG)"/>
    <property type="match status" value="1"/>
</dbReference>
<dbReference type="OMA" id="MGIIMVD"/>
<keyword evidence="3" id="KW-0645">Protease</keyword>
<dbReference type="InterPro" id="IPR029055">
    <property type="entry name" value="Ntn_hydrolases_N"/>
</dbReference>
<name>A0A1U7LQR9_NEOID</name>
<dbReference type="GO" id="GO:0008798">
    <property type="term" value="F:beta-aspartyl-peptidase activity"/>
    <property type="evidence" value="ECO:0007669"/>
    <property type="project" value="UniProtKB-EC"/>
</dbReference>
<dbReference type="AlphaFoldDB" id="A0A1U7LQR9"/>
<evidence type="ECO:0000256" key="7">
    <source>
        <dbReference type="PIRSR" id="PIRSR600246-2"/>
    </source>
</evidence>
<keyword evidence="4" id="KW-0378">Hydrolase</keyword>
<dbReference type="SUPFAM" id="SSF56235">
    <property type="entry name" value="N-terminal nucleophile aminohydrolases (Ntn hydrolases)"/>
    <property type="match status" value="1"/>
</dbReference>
<evidence type="ECO:0000256" key="3">
    <source>
        <dbReference type="ARBA" id="ARBA00022670"/>
    </source>
</evidence>
<sequence>MENSPLFNAGKGAVFTEDGTNELEASVMTTNATRRTMSATLLRHVKNPILLVKALLTRRDLCPHAFISDVKAEDLAKELGLELVNQEYFYTDKRWQEHKQTGDMSLPRGTVGAVALDIFGEISVATSTGGLTNKFSGRIGDTPVAGAGYWADLWKTRILRRTRKVGVSGTGDGDWFIRLGTARTVVESVKRGLSLKKASRNAVGELWNEAAAGGVIVLDNRGKWAMDFNCDGMFRGYAKDGEIKVAIFRDDELE</sequence>
<evidence type="ECO:0000256" key="6">
    <source>
        <dbReference type="PIRSR" id="PIRSR600246-1"/>
    </source>
</evidence>
<reference evidence="9 10" key="1">
    <citation type="submission" date="2016-04" db="EMBL/GenBank/DDBJ databases">
        <title>Evolutionary innovation and constraint leading to complex multicellularity in the Ascomycota.</title>
        <authorList>
            <person name="Cisse O."/>
            <person name="Nguyen A."/>
            <person name="Hewitt D.A."/>
            <person name="Jedd G."/>
            <person name="Stajich J.E."/>
        </authorList>
    </citation>
    <scope>NUCLEOTIDE SEQUENCE [LARGE SCALE GENOMIC DNA]</scope>
    <source>
        <strain evidence="9 10">DAH-3</strain>
    </source>
</reference>
<proteinExistence type="predicted"/>
<dbReference type="Gene3D" id="3.60.20.30">
    <property type="entry name" value="(Glycosyl)asparaginase"/>
    <property type="match status" value="1"/>
</dbReference>
<feature type="binding site" evidence="7">
    <location>
        <begin position="170"/>
        <end position="173"/>
    </location>
    <ligand>
        <name>substrate</name>
    </ligand>
</feature>
<dbReference type="PANTHER" id="PTHR10188">
    <property type="entry name" value="L-ASPARAGINASE"/>
    <property type="match status" value="1"/>
</dbReference>
<comment type="caution">
    <text evidence="9">The sequence shown here is derived from an EMBL/GenBank/DDBJ whole genome shotgun (WGS) entry which is preliminary data.</text>
</comment>
<evidence type="ECO:0000256" key="4">
    <source>
        <dbReference type="ARBA" id="ARBA00022801"/>
    </source>
</evidence>
<dbReference type="Pfam" id="PF01112">
    <property type="entry name" value="Asparaginase_2"/>
    <property type="match status" value="1"/>
</dbReference>